<feature type="non-terminal residue" evidence="3">
    <location>
        <position position="164"/>
    </location>
</feature>
<dbReference type="EMBL" id="BTRK01000006">
    <property type="protein sequence ID" value="GMR57350.1"/>
    <property type="molecule type" value="Genomic_DNA"/>
</dbReference>
<evidence type="ECO:0000313" key="4">
    <source>
        <dbReference type="Proteomes" id="UP001328107"/>
    </source>
</evidence>
<comment type="caution">
    <text evidence="3">The sequence shown here is derived from an EMBL/GenBank/DDBJ whole genome shotgun (WGS) entry which is preliminary data.</text>
</comment>
<reference evidence="4" key="1">
    <citation type="submission" date="2022-10" db="EMBL/GenBank/DDBJ databases">
        <title>Genome assembly of Pristionchus species.</title>
        <authorList>
            <person name="Yoshida K."/>
            <person name="Sommer R.J."/>
        </authorList>
    </citation>
    <scope>NUCLEOTIDE SEQUENCE [LARGE SCALE GENOMIC DNA]</scope>
    <source>
        <strain evidence="4">RS5460</strain>
    </source>
</reference>
<accession>A0AAN5D793</accession>
<feature type="chain" id="PRO_5043043370" description="Peptidase S1 domain-containing protein" evidence="1">
    <location>
        <begin position="18"/>
        <end position="164"/>
    </location>
</feature>
<dbReference type="GO" id="GO:0006508">
    <property type="term" value="P:proteolysis"/>
    <property type="evidence" value="ECO:0007669"/>
    <property type="project" value="InterPro"/>
</dbReference>
<organism evidence="3 4">
    <name type="scientific">Pristionchus mayeri</name>
    <dbReference type="NCBI Taxonomy" id="1317129"/>
    <lineage>
        <taxon>Eukaryota</taxon>
        <taxon>Metazoa</taxon>
        <taxon>Ecdysozoa</taxon>
        <taxon>Nematoda</taxon>
        <taxon>Chromadorea</taxon>
        <taxon>Rhabditida</taxon>
        <taxon>Rhabditina</taxon>
        <taxon>Diplogasteromorpha</taxon>
        <taxon>Diplogasteroidea</taxon>
        <taxon>Neodiplogasteridae</taxon>
        <taxon>Pristionchus</taxon>
    </lineage>
</organism>
<feature type="signal peptide" evidence="1">
    <location>
        <begin position="1"/>
        <end position="17"/>
    </location>
</feature>
<dbReference type="Gene3D" id="2.40.10.10">
    <property type="entry name" value="Trypsin-like serine proteases"/>
    <property type="match status" value="1"/>
</dbReference>
<name>A0AAN5D793_9BILA</name>
<dbReference type="InterPro" id="IPR018114">
    <property type="entry name" value="TRYPSIN_HIS"/>
</dbReference>
<dbReference type="Pfam" id="PF00089">
    <property type="entry name" value="Trypsin"/>
    <property type="match status" value="1"/>
</dbReference>
<dbReference type="InterPro" id="IPR043504">
    <property type="entry name" value="Peptidase_S1_PA_chymotrypsin"/>
</dbReference>
<dbReference type="SUPFAM" id="SSF50494">
    <property type="entry name" value="Trypsin-like serine proteases"/>
    <property type="match status" value="1"/>
</dbReference>
<feature type="domain" description="Peptidase S1" evidence="2">
    <location>
        <begin position="66"/>
        <end position="149"/>
    </location>
</feature>
<protein>
    <recommendedName>
        <fullName evidence="2">Peptidase S1 domain-containing protein</fullName>
    </recommendedName>
</protein>
<evidence type="ECO:0000259" key="2">
    <source>
        <dbReference type="Pfam" id="PF00089"/>
    </source>
</evidence>
<dbReference type="InterPro" id="IPR001254">
    <property type="entry name" value="Trypsin_dom"/>
</dbReference>
<dbReference type="InterPro" id="IPR009003">
    <property type="entry name" value="Peptidase_S1_PA"/>
</dbReference>
<proteinExistence type="predicted"/>
<dbReference type="Proteomes" id="UP001328107">
    <property type="component" value="Unassembled WGS sequence"/>
</dbReference>
<keyword evidence="1" id="KW-0732">Signal</keyword>
<dbReference type="PROSITE" id="PS00134">
    <property type="entry name" value="TRYPSIN_HIS"/>
    <property type="match status" value="1"/>
</dbReference>
<evidence type="ECO:0000256" key="1">
    <source>
        <dbReference type="SAM" id="SignalP"/>
    </source>
</evidence>
<dbReference type="AlphaFoldDB" id="A0AAN5D793"/>
<keyword evidence="4" id="KW-1185">Reference proteome</keyword>
<evidence type="ECO:0000313" key="3">
    <source>
        <dbReference type="EMBL" id="GMR57350.1"/>
    </source>
</evidence>
<gene>
    <name evidence="3" type="ORF">PMAYCL1PPCAC_27545</name>
</gene>
<sequence length="164" mass="17571">MLCVLLALHLSATVVFSGPLSKEENLAVQTECSRRLFRRILNSDPVPDLTGLPAVAVVVERKPDPGVCSGTLISPRHVLTASHCFHAHECAKSAPKTTAHVGAQCIEPACNGTVISMGNYTTVPGYFPALCDGKSNIGLDLTVLELDQDVQNGYCEQSYLDTFN</sequence>
<dbReference type="GO" id="GO:0004252">
    <property type="term" value="F:serine-type endopeptidase activity"/>
    <property type="evidence" value="ECO:0007669"/>
    <property type="project" value="InterPro"/>
</dbReference>